<dbReference type="PROSITE" id="PS50967">
    <property type="entry name" value="HRDC"/>
    <property type="match status" value="1"/>
</dbReference>
<dbReference type="InterPro" id="IPR027417">
    <property type="entry name" value="P-loop_NTPase"/>
</dbReference>
<accession>A0AAV7X5B6</accession>
<dbReference type="SUPFAM" id="SSF52540">
    <property type="entry name" value="P-loop containing nucleoside triphosphate hydrolases"/>
    <property type="match status" value="1"/>
</dbReference>
<organism evidence="16 17">
    <name type="scientific">Megalurothrips usitatus</name>
    <name type="common">bean blossom thrips</name>
    <dbReference type="NCBI Taxonomy" id="439358"/>
    <lineage>
        <taxon>Eukaryota</taxon>
        <taxon>Metazoa</taxon>
        <taxon>Ecdysozoa</taxon>
        <taxon>Arthropoda</taxon>
        <taxon>Hexapoda</taxon>
        <taxon>Insecta</taxon>
        <taxon>Pterygota</taxon>
        <taxon>Neoptera</taxon>
        <taxon>Paraneoptera</taxon>
        <taxon>Thysanoptera</taxon>
        <taxon>Terebrantia</taxon>
        <taxon>Thripoidea</taxon>
        <taxon>Thripidae</taxon>
        <taxon>Megalurothrips</taxon>
    </lineage>
</organism>
<evidence type="ECO:0000259" key="13">
    <source>
        <dbReference type="PROSITE" id="PS50967"/>
    </source>
</evidence>
<keyword evidence="5" id="KW-0347">Helicase</keyword>
<dbReference type="NCBIfam" id="TIGR00614">
    <property type="entry name" value="recQ_fam"/>
    <property type="match status" value="1"/>
</dbReference>
<dbReference type="GO" id="GO:0005694">
    <property type="term" value="C:chromosome"/>
    <property type="evidence" value="ECO:0007669"/>
    <property type="project" value="TreeGrafter"/>
</dbReference>
<comment type="catalytic activity">
    <reaction evidence="9">
        <text>Couples ATP hydrolysis with the unwinding of duplex DNA by translocating in the 3'-5' direction.</text>
        <dbReference type="EC" id="5.6.2.4"/>
    </reaction>
</comment>
<sequence length="1053" mass="118693">MASDDGFEDAWDECWEEVLREAEEGATEDKDDATSVKNDLPGMTDKYIEVLQRSFGHSSFRPIQWDVIRSIIEDRRDNCVILATGYGKSLTYQYPAVFMDGLSVVISPLISLMQDQVLSLKMSNIPACFVGSAQKKQSEVLDEVFAGKIRMLYMTPEFCVNSNVLQNLSKKLKITLVAIDEAHCVSQWGHDFRNSYRKLGSVRNELPEVPFLAVTATATPTVRKDICKSLNLINPNMICSSFDRPNLFLSVSNKSRDIYADLRRFMVKTDNNRTLMFDGPTIIYCPTIKITEDVFVVLRDNSLKAGFYHAKRNLQDRNEVHEEFLTDKLNVIVATVAFGMGIDKPDVRNVIHWGAPKDIESYYQEIGRAGRDGQPSKCHVFYAQKDFQLGKYFNSNTTGAFAEHRKEMGRLMERYLDSTACRRQTLLAHFEGKAISVSSMKKENCCDNCLSAFKNPKNPDETDPNGLYDFTEDTRLLLETVQALKCKGLGKIVQCLRGSKNVHIIDKNKNSELHGKGKNKSEDWWKALSRLLVREGYIDQQFLQFSDLGAKGFPVPVMTISPRGVNLLANFRTNKADTSVMLPPGQDLFKLILASKRREGAATCNNSNPESSRDINLPRSQEVENQNSLYHYLLRVRKERANELDCAPFHLASNQALIDLSALRPSCISSLKSGRVNGFTDIKIERDGMFWIKHIVQFCKENELPTDILTLVNTPASVEALPVSARETYVRFQNQKISIEELVSERKLAKSTLINHLCRAIELGLPVDLDRAGMSDSVRDIVTKVISSPPINSNFEPLRPIKEQCPDFITYEQIRLVITCIKTGYNSKETADLSASTNCLQEPGTSSSRESSSSFWRKQFDAGDEENSKTNTTDCKGMSEKATETDCSLNMKAESSGSRAAKAKFSDAKEEPKFNCEVDVKQETELCSEIDLEGCSVQENIKSEPIVDDQEALLAMNVDWDDDIFNETIVADEDTEDKSPDLSLKRSTSDSEYPSRSKDKNLPRRSMSSDHANPSQESSKTTNAKRKLPEWLTKPTAQAEVRKKMKQNSLFKL</sequence>
<feature type="domain" description="HRDC" evidence="13">
    <location>
        <begin position="623"/>
        <end position="705"/>
    </location>
</feature>
<evidence type="ECO:0000256" key="8">
    <source>
        <dbReference type="ARBA" id="ARBA00023235"/>
    </source>
</evidence>
<dbReference type="PROSITE" id="PS51192">
    <property type="entry name" value="HELICASE_ATP_BIND_1"/>
    <property type="match status" value="1"/>
</dbReference>
<dbReference type="AlphaFoldDB" id="A0AAV7X5B6"/>
<dbReference type="SMART" id="SM00956">
    <property type="entry name" value="RQC"/>
    <property type="match status" value="1"/>
</dbReference>
<feature type="compositionally biased region" description="Polar residues" evidence="12">
    <location>
        <begin position="1009"/>
        <end position="1022"/>
    </location>
</feature>
<dbReference type="GO" id="GO:0000723">
    <property type="term" value="P:telomere maintenance"/>
    <property type="evidence" value="ECO:0007669"/>
    <property type="project" value="TreeGrafter"/>
</dbReference>
<proteinExistence type="inferred from homology"/>
<gene>
    <name evidence="16" type="ORF">ONE63_004881</name>
</gene>
<dbReference type="Gene3D" id="3.40.50.300">
    <property type="entry name" value="P-loop containing nucleotide triphosphate hydrolases"/>
    <property type="match status" value="2"/>
</dbReference>
<dbReference type="Pfam" id="PF00271">
    <property type="entry name" value="Helicase_C"/>
    <property type="match status" value="1"/>
</dbReference>
<dbReference type="GO" id="GO:0009378">
    <property type="term" value="F:four-way junction helicase activity"/>
    <property type="evidence" value="ECO:0007669"/>
    <property type="project" value="TreeGrafter"/>
</dbReference>
<dbReference type="InterPro" id="IPR029491">
    <property type="entry name" value="Helicase_HTH"/>
</dbReference>
<dbReference type="FunFam" id="3.40.50.300:FF:000941">
    <property type="entry name" value="Werner syndrome RecQ like helicase"/>
    <property type="match status" value="1"/>
</dbReference>
<dbReference type="Pfam" id="PF16124">
    <property type="entry name" value="RecQ_Zn_bind"/>
    <property type="match status" value="1"/>
</dbReference>
<comment type="similarity">
    <text evidence="2">Belongs to the helicase family. RecQ subfamily.</text>
</comment>
<dbReference type="InterPro" id="IPR001650">
    <property type="entry name" value="Helicase_C-like"/>
</dbReference>
<dbReference type="InterPro" id="IPR004589">
    <property type="entry name" value="DNA_helicase_ATP-dep_RecQ"/>
</dbReference>
<dbReference type="GO" id="GO:0043138">
    <property type="term" value="F:3'-5' DNA helicase activity"/>
    <property type="evidence" value="ECO:0007669"/>
    <property type="project" value="UniProtKB-EC"/>
</dbReference>
<evidence type="ECO:0000256" key="5">
    <source>
        <dbReference type="ARBA" id="ARBA00022806"/>
    </source>
</evidence>
<evidence type="ECO:0000256" key="12">
    <source>
        <dbReference type="SAM" id="MobiDB-lite"/>
    </source>
</evidence>
<evidence type="ECO:0000256" key="1">
    <source>
        <dbReference type="ARBA" id="ARBA00001947"/>
    </source>
</evidence>
<dbReference type="SUPFAM" id="SSF46785">
    <property type="entry name" value="Winged helix' DNA-binding domain"/>
    <property type="match status" value="1"/>
</dbReference>
<comment type="caution">
    <text evidence="16">The sequence shown here is derived from an EMBL/GenBank/DDBJ whole genome shotgun (WGS) entry which is preliminary data.</text>
</comment>
<evidence type="ECO:0000256" key="9">
    <source>
        <dbReference type="ARBA" id="ARBA00034617"/>
    </source>
</evidence>
<feature type="domain" description="Helicase ATP-binding" evidence="14">
    <location>
        <begin position="69"/>
        <end position="236"/>
    </location>
</feature>
<dbReference type="Pfam" id="PF14493">
    <property type="entry name" value="HTH_40"/>
    <property type="match status" value="1"/>
</dbReference>
<keyword evidence="7" id="KW-0238">DNA-binding</keyword>
<dbReference type="Proteomes" id="UP001075354">
    <property type="component" value="Chromosome 16"/>
</dbReference>
<feature type="region of interest" description="Disordered" evidence="12">
    <location>
        <begin position="836"/>
        <end position="877"/>
    </location>
</feature>
<dbReference type="PANTHER" id="PTHR13710:SF120">
    <property type="entry name" value="BIFUNCTIONAL 3'-5' EXONUCLEASE_ATP-DEPENDENT HELICASE WRN"/>
    <property type="match status" value="1"/>
</dbReference>
<feature type="compositionally biased region" description="Polar residues" evidence="12">
    <location>
        <begin position="836"/>
        <end position="845"/>
    </location>
</feature>
<dbReference type="GO" id="GO:0005654">
    <property type="term" value="C:nucleoplasm"/>
    <property type="evidence" value="ECO:0007669"/>
    <property type="project" value="TreeGrafter"/>
</dbReference>
<keyword evidence="6" id="KW-0067">ATP-binding</keyword>
<keyword evidence="8" id="KW-0413">Isomerase</keyword>
<evidence type="ECO:0000256" key="7">
    <source>
        <dbReference type="ARBA" id="ARBA00023125"/>
    </source>
</evidence>
<evidence type="ECO:0000256" key="11">
    <source>
        <dbReference type="ARBA" id="ARBA00049360"/>
    </source>
</evidence>
<dbReference type="Pfam" id="PF09382">
    <property type="entry name" value="RQC"/>
    <property type="match status" value="1"/>
</dbReference>
<dbReference type="GO" id="GO:0000724">
    <property type="term" value="P:double-strand break repair via homologous recombination"/>
    <property type="evidence" value="ECO:0007669"/>
    <property type="project" value="TreeGrafter"/>
</dbReference>
<dbReference type="InterPro" id="IPR018982">
    <property type="entry name" value="RQC_domain"/>
</dbReference>
<evidence type="ECO:0000313" key="17">
    <source>
        <dbReference type="Proteomes" id="UP001075354"/>
    </source>
</evidence>
<protein>
    <recommendedName>
        <fullName evidence="10">DNA 3'-5' helicase</fullName>
        <ecNumber evidence="10">5.6.2.4</ecNumber>
    </recommendedName>
</protein>
<dbReference type="Pfam" id="PF00570">
    <property type="entry name" value="HRDC"/>
    <property type="match status" value="1"/>
</dbReference>
<feature type="region of interest" description="Disordered" evidence="12">
    <location>
        <begin position="971"/>
        <end position="1053"/>
    </location>
</feature>
<name>A0AAV7X5B6_9NEOP</name>
<dbReference type="SMART" id="SM00490">
    <property type="entry name" value="HELICc"/>
    <property type="match status" value="1"/>
</dbReference>
<dbReference type="InterPro" id="IPR002121">
    <property type="entry name" value="HRDC_dom"/>
</dbReference>
<evidence type="ECO:0000259" key="15">
    <source>
        <dbReference type="PROSITE" id="PS51194"/>
    </source>
</evidence>
<feature type="domain" description="Helicase C-terminal" evidence="15">
    <location>
        <begin position="261"/>
        <end position="412"/>
    </location>
</feature>
<dbReference type="Gene3D" id="1.10.150.80">
    <property type="entry name" value="HRDC domain"/>
    <property type="match status" value="1"/>
</dbReference>
<dbReference type="GO" id="GO:0003677">
    <property type="term" value="F:DNA binding"/>
    <property type="evidence" value="ECO:0007669"/>
    <property type="project" value="UniProtKB-KW"/>
</dbReference>
<evidence type="ECO:0000256" key="4">
    <source>
        <dbReference type="ARBA" id="ARBA00022801"/>
    </source>
</evidence>
<comment type="cofactor">
    <cofactor evidence="1">
        <name>Zn(2+)</name>
        <dbReference type="ChEBI" id="CHEBI:29105"/>
    </cofactor>
</comment>
<dbReference type="SMART" id="SM00341">
    <property type="entry name" value="HRDC"/>
    <property type="match status" value="1"/>
</dbReference>
<dbReference type="InterPro" id="IPR011545">
    <property type="entry name" value="DEAD/DEAH_box_helicase_dom"/>
</dbReference>
<dbReference type="Pfam" id="PF00270">
    <property type="entry name" value="DEAD"/>
    <property type="match status" value="1"/>
</dbReference>
<dbReference type="InterPro" id="IPR032284">
    <property type="entry name" value="RecQ_Zn-bd"/>
</dbReference>
<dbReference type="PANTHER" id="PTHR13710">
    <property type="entry name" value="DNA HELICASE RECQ FAMILY MEMBER"/>
    <property type="match status" value="1"/>
</dbReference>
<evidence type="ECO:0000313" key="16">
    <source>
        <dbReference type="EMBL" id="KAJ1519607.1"/>
    </source>
</evidence>
<evidence type="ECO:0000256" key="2">
    <source>
        <dbReference type="ARBA" id="ARBA00005446"/>
    </source>
</evidence>
<dbReference type="GO" id="GO:0005524">
    <property type="term" value="F:ATP binding"/>
    <property type="evidence" value="ECO:0007669"/>
    <property type="project" value="UniProtKB-KW"/>
</dbReference>
<keyword evidence="17" id="KW-1185">Reference proteome</keyword>
<dbReference type="CDD" id="cd18794">
    <property type="entry name" value="SF2_C_RecQ"/>
    <property type="match status" value="1"/>
</dbReference>
<dbReference type="Gene3D" id="1.10.10.10">
    <property type="entry name" value="Winged helix-like DNA-binding domain superfamily/Winged helix DNA-binding domain"/>
    <property type="match status" value="1"/>
</dbReference>
<dbReference type="SUPFAM" id="SSF47819">
    <property type="entry name" value="HRDC-like"/>
    <property type="match status" value="1"/>
</dbReference>
<dbReference type="GO" id="GO:0005737">
    <property type="term" value="C:cytoplasm"/>
    <property type="evidence" value="ECO:0007669"/>
    <property type="project" value="TreeGrafter"/>
</dbReference>
<reference evidence="16" key="1">
    <citation type="submission" date="2022-12" db="EMBL/GenBank/DDBJ databases">
        <title>Chromosome-level genome assembly of the bean flower thrips Megalurothrips usitatus.</title>
        <authorList>
            <person name="Ma L."/>
            <person name="Liu Q."/>
            <person name="Li H."/>
            <person name="Cai W."/>
        </authorList>
    </citation>
    <scope>NUCLEOTIDE SEQUENCE</scope>
    <source>
        <strain evidence="16">Cailab_2022a</strain>
    </source>
</reference>
<evidence type="ECO:0000259" key="14">
    <source>
        <dbReference type="PROSITE" id="PS51192"/>
    </source>
</evidence>
<evidence type="ECO:0000256" key="3">
    <source>
        <dbReference type="ARBA" id="ARBA00022741"/>
    </source>
</evidence>
<dbReference type="GO" id="GO:0016787">
    <property type="term" value="F:hydrolase activity"/>
    <property type="evidence" value="ECO:0007669"/>
    <property type="project" value="UniProtKB-KW"/>
</dbReference>
<keyword evidence="4" id="KW-0378">Hydrolase</keyword>
<dbReference type="EMBL" id="JAPTSV010000016">
    <property type="protein sequence ID" value="KAJ1519607.1"/>
    <property type="molecule type" value="Genomic_DNA"/>
</dbReference>
<dbReference type="InterPro" id="IPR010997">
    <property type="entry name" value="HRDC-like_sf"/>
</dbReference>
<dbReference type="InterPro" id="IPR036390">
    <property type="entry name" value="WH_DNA-bd_sf"/>
</dbReference>
<evidence type="ECO:0000256" key="6">
    <source>
        <dbReference type="ARBA" id="ARBA00022840"/>
    </source>
</evidence>
<keyword evidence="3" id="KW-0547">Nucleotide-binding</keyword>
<comment type="catalytic activity">
    <reaction evidence="11">
        <text>ATP + H2O = ADP + phosphate + H(+)</text>
        <dbReference type="Rhea" id="RHEA:13065"/>
        <dbReference type="ChEBI" id="CHEBI:15377"/>
        <dbReference type="ChEBI" id="CHEBI:15378"/>
        <dbReference type="ChEBI" id="CHEBI:30616"/>
        <dbReference type="ChEBI" id="CHEBI:43474"/>
        <dbReference type="ChEBI" id="CHEBI:456216"/>
    </reaction>
</comment>
<dbReference type="SMART" id="SM00487">
    <property type="entry name" value="DEXDc"/>
    <property type="match status" value="1"/>
</dbReference>
<feature type="compositionally biased region" description="Basic and acidic residues" evidence="12">
    <location>
        <begin position="977"/>
        <end position="1002"/>
    </location>
</feature>
<dbReference type="InterPro" id="IPR044876">
    <property type="entry name" value="HRDC_dom_sf"/>
</dbReference>
<dbReference type="GO" id="GO:0006260">
    <property type="term" value="P:DNA replication"/>
    <property type="evidence" value="ECO:0007669"/>
    <property type="project" value="InterPro"/>
</dbReference>
<evidence type="ECO:0000256" key="10">
    <source>
        <dbReference type="ARBA" id="ARBA00034808"/>
    </source>
</evidence>
<dbReference type="PROSITE" id="PS51194">
    <property type="entry name" value="HELICASE_CTER"/>
    <property type="match status" value="1"/>
</dbReference>
<dbReference type="EC" id="5.6.2.4" evidence="10"/>
<dbReference type="InterPro" id="IPR036388">
    <property type="entry name" value="WH-like_DNA-bd_sf"/>
</dbReference>
<dbReference type="InterPro" id="IPR014001">
    <property type="entry name" value="Helicase_ATP-bd"/>
</dbReference>